<accession>A0AAW3WAS0</accession>
<dbReference type="AlphaFoldDB" id="A0AAW3WAS0"/>
<reference evidence="1" key="2">
    <citation type="journal article" date="2022" name="Nat. Biotechnol.">
        <title>Carbon-negative production of acetone and isopropanol by gas fermentation at industrial pilot scale.</title>
        <authorList>
            <person name="Liew F.E."/>
            <person name="Nogle R."/>
            <person name="Abdalla T."/>
            <person name="Rasor B.J."/>
            <person name="Canter C."/>
            <person name="Jensen R.O."/>
            <person name="Wang L."/>
            <person name="Strutz J."/>
            <person name="Chirania P."/>
            <person name="De Tissera S."/>
            <person name="Mueller A.P."/>
            <person name="Ruan Z."/>
            <person name="Gao A."/>
            <person name="Tran L."/>
            <person name="Engle N.L."/>
            <person name="Bromley J.C."/>
            <person name="Daniell J."/>
            <person name="Conrado R."/>
            <person name="Tschaplinski T.J."/>
            <person name="Giannone R.J."/>
            <person name="Hettich R.L."/>
            <person name="Karim A.S."/>
            <person name="Simpson S.D."/>
            <person name="Brown S.D."/>
            <person name="Leang C."/>
            <person name="Jewett M.C."/>
            <person name="Kopke M."/>
        </authorList>
    </citation>
    <scope>NUCLEOTIDE SEQUENCE</scope>
    <source>
        <strain evidence="1">DJ015</strain>
    </source>
</reference>
<protein>
    <submittedName>
        <fullName evidence="1">Uncharacterized protein</fullName>
    </submittedName>
</protein>
<comment type="caution">
    <text evidence="1">The sequence shown here is derived from an EMBL/GenBank/DDBJ whole genome shotgun (WGS) entry which is preliminary data.</text>
</comment>
<evidence type="ECO:0000313" key="1">
    <source>
        <dbReference type="EMBL" id="MBC2475604.1"/>
    </source>
</evidence>
<proteinExistence type="predicted"/>
<dbReference type="EMBL" id="JABAGV010000030">
    <property type="protein sequence ID" value="MBC2475604.1"/>
    <property type="molecule type" value="Genomic_DNA"/>
</dbReference>
<sequence length="68" mass="8501">MRYFSFIRWLTVKEGFNSFAHYKGWLDIISQKSKEDAKKTDLFYHEKYEYWQKYLQTEQDYRQSTSNP</sequence>
<evidence type="ECO:0000313" key="2">
    <source>
        <dbReference type="Proteomes" id="UP001194098"/>
    </source>
</evidence>
<dbReference type="Proteomes" id="UP001194098">
    <property type="component" value="Unassembled WGS sequence"/>
</dbReference>
<name>A0AAW3WAS0_CLOBE</name>
<reference evidence="1" key="1">
    <citation type="submission" date="2020-04" db="EMBL/GenBank/DDBJ databases">
        <authorList>
            <person name="Brown S."/>
        </authorList>
    </citation>
    <scope>NUCLEOTIDE SEQUENCE</scope>
    <source>
        <strain evidence="1">DJ015</strain>
    </source>
</reference>
<dbReference type="RefSeq" id="WP_171779865.1">
    <property type="nucleotide sequence ID" value="NZ_JABAGV010000030.1"/>
</dbReference>
<organism evidence="1 2">
    <name type="scientific">Clostridium beijerinckii</name>
    <name type="common">Clostridium MP</name>
    <dbReference type="NCBI Taxonomy" id="1520"/>
    <lineage>
        <taxon>Bacteria</taxon>
        <taxon>Bacillati</taxon>
        <taxon>Bacillota</taxon>
        <taxon>Clostridia</taxon>
        <taxon>Eubacteriales</taxon>
        <taxon>Clostridiaceae</taxon>
        <taxon>Clostridium</taxon>
    </lineage>
</organism>
<gene>
    <name evidence="1" type="ORF">HGI39_12955</name>
</gene>